<keyword evidence="2" id="KW-0862">Zinc</keyword>
<gene>
    <name evidence="3" type="ORF">E3T51_02090</name>
</gene>
<dbReference type="AlphaFoldDB" id="A0A4R9BUX7"/>
<comment type="caution">
    <text evidence="3">The sequence shown here is derived from an EMBL/GenBank/DDBJ whole genome shotgun (WGS) entry which is preliminary data.</text>
</comment>
<accession>A0A4R9BUX7</accession>
<dbReference type="InterPro" id="IPR014710">
    <property type="entry name" value="RmlC-like_jellyroll"/>
</dbReference>
<proteinExistence type="predicted"/>
<keyword evidence="3" id="KW-0808">Transferase</keyword>
<evidence type="ECO:0000256" key="2">
    <source>
        <dbReference type="ARBA" id="ARBA00022833"/>
    </source>
</evidence>
<evidence type="ECO:0000313" key="4">
    <source>
        <dbReference type="Proteomes" id="UP000297626"/>
    </source>
</evidence>
<keyword evidence="1" id="KW-0479">Metal-binding</keyword>
<dbReference type="EMBL" id="SOHN01000005">
    <property type="protein sequence ID" value="TFD90750.1"/>
    <property type="molecule type" value="Genomic_DNA"/>
</dbReference>
<dbReference type="SUPFAM" id="SSF51182">
    <property type="entry name" value="RmlC-like cupins"/>
    <property type="match status" value="1"/>
</dbReference>
<keyword evidence="3" id="KW-0418">Kinase</keyword>
<name>A0A4R9BUX7_9MICO</name>
<reference evidence="3 4" key="1">
    <citation type="submission" date="2019-03" db="EMBL/GenBank/DDBJ databases">
        <title>Genomics of glacier-inhabiting Cryobacterium strains.</title>
        <authorList>
            <person name="Liu Q."/>
            <person name="Xin Y.-H."/>
        </authorList>
    </citation>
    <scope>NUCLEOTIDE SEQUENCE [LARGE SCALE GENOMIC DNA]</scope>
    <source>
        <strain evidence="3 4">Sr54</strain>
    </source>
</reference>
<dbReference type="Proteomes" id="UP000297626">
    <property type="component" value="Unassembled WGS sequence"/>
</dbReference>
<keyword evidence="4" id="KW-1185">Reference proteome</keyword>
<sequence>MTTAPERPVLLPSNQPANRFYAGGSKIRAFRHEEGSTDHVPEDWVASTTTIFGEADTGLTELPTGERLRDAILGDPVGWLGRDHHAQFGADTKLLVKLLDAGQRLPVHIHPSHEFAQEHLGAGHGKAEAWYVVDGGTVHLGFARDVSATELSDWVREQNVDALLGAMHLLTVCAGDSIYVPPGLPHAIGAGVFIVEVQEPEDMSILLEWKGFAIDGPRHGHLGIGAEKALKATDRHGWSMAELETLLIHDGTGVHTLAAQAGSYFRAEHRSVAGETVLDAGFSILVILSGEGQLTAANGSRAVLAPGLTILTPHNIGNLTITGELTLLRCRPPLGQVPDSI</sequence>
<dbReference type="PANTHER" id="PTHR42742:SF3">
    <property type="entry name" value="FRUCTOKINASE"/>
    <property type="match status" value="1"/>
</dbReference>
<organism evidence="3 4">
    <name type="scientific">Cryobacterium serini</name>
    <dbReference type="NCBI Taxonomy" id="1259201"/>
    <lineage>
        <taxon>Bacteria</taxon>
        <taxon>Bacillati</taxon>
        <taxon>Actinomycetota</taxon>
        <taxon>Actinomycetes</taxon>
        <taxon>Micrococcales</taxon>
        <taxon>Microbacteriaceae</taxon>
        <taxon>Cryobacterium</taxon>
    </lineage>
</organism>
<dbReference type="PANTHER" id="PTHR42742">
    <property type="entry name" value="TRANSCRIPTIONAL REPRESSOR MPRA"/>
    <property type="match status" value="1"/>
</dbReference>
<dbReference type="Gene3D" id="2.60.120.10">
    <property type="entry name" value="Jelly Rolls"/>
    <property type="match status" value="2"/>
</dbReference>
<dbReference type="GO" id="GO:0016301">
    <property type="term" value="F:kinase activity"/>
    <property type="evidence" value="ECO:0007669"/>
    <property type="project" value="UniProtKB-KW"/>
</dbReference>
<dbReference type="InterPro" id="IPR011051">
    <property type="entry name" value="RmlC_Cupin_sf"/>
</dbReference>
<evidence type="ECO:0000256" key="1">
    <source>
        <dbReference type="ARBA" id="ARBA00022723"/>
    </source>
</evidence>
<dbReference type="GO" id="GO:0046872">
    <property type="term" value="F:metal ion binding"/>
    <property type="evidence" value="ECO:0007669"/>
    <property type="project" value="UniProtKB-KW"/>
</dbReference>
<protein>
    <submittedName>
        <fullName evidence="3">Carbohydrate kinase</fullName>
    </submittedName>
</protein>
<evidence type="ECO:0000313" key="3">
    <source>
        <dbReference type="EMBL" id="TFD90750.1"/>
    </source>
</evidence>
<dbReference type="InterPro" id="IPR051804">
    <property type="entry name" value="Carb_Metab_Reg_Kinase/Isom"/>
</dbReference>
<dbReference type="CDD" id="cd07010">
    <property type="entry name" value="cupin_PMI_type_I_N_bac"/>
    <property type="match status" value="1"/>
</dbReference>
<dbReference type="RefSeq" id="WP_134526931.1">
    <property type="nucleotide sequence ID" value="NZ_SOHN01000005.1"/>
</dbReference>